<feature type="domain" description="CRAL-TRIO" evidence="7">
    <location>
        <begin position="77"/>
        <end position="251"/>
    </location>
</feature>
<evidence type="ECO:0000256" key="1">
    <source>
        <dbReference type="ARBA" id="ARBA00004202"/>
    </source>
</evidence>
<keyword evidence="3" id="KW-0333">Golgi apparatus</keyword>
<dbReference type="InterPro" id="IPR011074">
    <property type="entry name" value="CRAL/TRIO_N_dom"/>
</dbReference>
<feature type="compositionally biased region" description="Polar residues" evidence="5">
    <location>
        <begin position="398"/>
        <end position="415"/>
    </location>
</feature>
<dbReference type="SMART" id="SM01100">
    <property type="entry name" value="CRAL_TRIO_N"/>
    <property type="match status" value="1"/>
</dbReference>
<feature type="transmembrane region" description="Helical" evidence="6">
    <location>
        <begin position="362"/>
        <end position="382"/>
    </location>
</feature>
<dbReference type="GO" id="GO:0005886">
    <property type="term" value="C:plasma membrane"/>
    <property type="evidence" value="ECO:0007669"/>
    <property type="project" value="UniProtKB-SubCell"/>
</dbReference>
<feature type="region of interest" description="Disordered" evidence="5">
    <location>
        <begin position="398"/>
        <end position="424"/>
    </location>
</feature>
<evidence type="ECO:0000256" key="6">
    <source>
        <dbReference type="SAM" id="Phobius"/>
    </source>
</evidence>
<dbReference type="OrthoDB" id="1434354at2759"/>
<dbReference type="PANTHER" id="PTHR45657:SF43">
    <property type="entry name" value="PHOSPHATIDYLINOSITOL_PHOSPHATIDYLCHOLINE TRANSFER PROTEIN SFH9"/>
    <property type="match status" value="1"/>
</dbReference>
<comment type="subcellular location">
    <subcellularLocation>
        <location evidence="1">Cell membrane</location>
        <topology evidence="1">Peripheral membrane protein</topology>
    </subcellularLocation>
    <subcellularLocation>
        <location evidence="2">Golgi apparatus membrane</location>
        <topology evidence="2">Peripheral membrane protein</topology>
    </subcellularLocation>
</comment>
<proteinExistence type="inferred from homology"/>
<dbReference type="SMART" id="SM00516">
    <property type="entry name" value="SEC14"/>
    <property type="match status" value="1"/>
</dbReference>
<dbReference type="Pfam" id="PF00650">
    <property type="entry name" value="CRAL_TRIO"/>
    <property type="match status" value="1"/>
</dbReference>
<protein>
    <recommendedName>
        <fullName evidence="7">CRAL-TRIO domain-containing protein</fullName>
    </recommendedName>
</protein>
<evidence type="ECO:0000313" key="8">
    <source>
        <dbReference type="EMBL" id="KAJ1685714.1"/>
    </source>
</evidence>
<comment type="similarity">
    <text evidence="4">Belongs to the SFH family.</text>
</comment>
<dbReference type="InterPro" id="IPR051026">
    <property type="entry name" value="PI/PC_transfer"/>
</dbReference>
<dbReference type="AlphaFoldDB" id="A0A9Q0C1T5"/>
<evidence type="ECO:0000313" key="9">
    <source>
        <dbReference type="Proteomes" id="UP001151287"/>
    </source>
</evidence>
<accession>A0A9Q0C1T5</accession>
<dbReference type="EMBL" id="JAMQYH010000005">
    <property type="protein sequence ID" value="KAJ1685714.1"/>
    <property type="molecule type" value="Genomic_DNA"/>
</dbReference>
<evidence type="ECO:0000256" key="3">
    <source>
        <dbReference type="ARBA" id="ARBA00023034"/>
    </source>
</evidence>
<reference evidence="8" key="1">
    <citation type="journal article" date="2022" name="Cell">
        <title>Repeat-based holocentromeres influence genome architecture and karyotype evolution.</title>
        <authorList>
            <person name="Hofstatter P.G."/>
            <person name="Thangavel G."/>
            <person name="Lux T."/>
            <person name="Neumann P."/>
            <person name="Vondrak T."/>
            <person name="Novak P."/>
            <person name="Zhang M."/>
            <person name="Costa L."/>
            <person name="Castellani M."/>
            <person name="Scott A."/>
            <person name="Toegelov H."/>
            <person name="Fuchs J."/>
            <person name="Mata-Sucre Y."/>
            <person name="Dias Y."/>
            <person name="Vanzela A.L.L."/>
            <person name="Huettel B."/>
            <person name="Almeida C.C.S."/>
            <person name="Simkova H."/>
            <person name="Souza G."/>
            <person name="Pedrosa-Harand A."/>
            <person name="Macas J."/>
            <person name="Mayer K.F.X."/>
            <person name="Houben A."/>
            <person name="Marques A."/>
        </authorList>
    </citation>
    <scope>NUCLEOTIDE SEQUENCE</scope>
    <source>
        <strain evidence="8">RhyBre1mFocal</strain>
    </source>
</reference>
<organism evidence="8 9">
    <name type="scientific">Rhynchospora breviuscula</name>
    <dbReference type="NCBI Taxonomy" id="2022672"/>
    <lineage>
        <taxon>Eukaryota</taxon>
        <taxon>Viridiplantae</taxon>
        <taxon>Streptophyta</taxon>
        <taxon>Embryophyta</taxon>
        <taxon>Tracheophyta</taxon>
        <taxon>Spermatophyta</taxon>
        <taxon>Magnoliopsida</taxon>
        <taxon>Liliopsida</taxon>
        <taxon>Poales</taxon>
        <taxon>Cyperaceae</taxon>
        <taxon>Cyperoideae</taxon>
        <taxon>Rhynchosporeae</taxon>
        <taxon>Rhynchospora</taxon>
    </lineage>
</organism>
<evidence type="ECO:0000256" key="4">
    <source>
        <dbReference type="ARBA" id="ARBA00038020"/>
    </source>
</evidence>
<dbReference type="Proteomes" id="UP001151287">
    <property type="component" value="Unassembled WGS sequence"/>
</dbReference>
<feature type="region of interest" description="Disordered" evidence="5">
    <location>
        <begin position="267"/>
        <end position="336"/>
    </location>
</feature>
<name>A0A9Q0C1T5_9POAL</name>
<dbReference type="GO" id="GO:0000139">
    <property type="term" value="C:Golgi membrane"/>
    <property type="evidence" value="ECO:0007669"/>
    <property type="project" value="UniProtKB-SubCell"/>
</dbReference>
<keyword evidence="9" id="KW-1185">Reference proteome</keyword>
<dbReference type="InterPro" id="IPR001251">
    <property type="entry name" value="CRAL-TRIO_dom"/>
</dbReference>
<sequence>METIKDAIDERAITEFREALIERGLLPPRHDDYHKLKRFLKARGFNVEKAITMWSDMLKWRSEFGADSILENFVFAEREEVLRHYPHGYHGVDKEGSPVYIEILGKIDLNKLMSVTTIDRFLKYHVQQLERLFIEKFPACSAKAGKHIDTVVTILDVQGVNWMKVRKLASDVVLRINKIDGDNYPEILHKLFIINASSSFRLLWNALKGFIDPRTAEKIQVLGDSYQSTLLEYINKSELPDFLGGACSCSREGGCLQSNKGPWKGFKPTNGFLSPEKAPMEAAKSSHEEEENFQEANTGELIDLGSNNLENNRSNSEAQSIPTNKEEQVHEQMASDSVIDQCDESNTRADNSSMLSFKFLKQLLQCMGSIIFKLLAIVLILFRVRDTLFHKAEMKSLTQMAPQESTTTATTGDENSSSRDDEGASFHPCLERLQRLEELIEELDKKPKKIPPEKDIMLSESLNRIKTLENDLQKTRYTLNETSLKQEELAETFEFLRESSLQRSCWLKSCQAYPIKR</sequence>
<dbReference type="Pfam" id="PF03765">
    <property type="entry name" value="CRAL_TRIO_N"/>
    <property type="match status" value="1"/>
</dbReference>
<dbReference type="PROSITE" id="PS50191">
    <property type="entry name" value="CRAL_TRIO"/>
    <property type="match status" value="1"/>
</dbReference>
<dbReference type="InterPro" id="IPR036865">
    <property type="entry name" value="CRAL-TRIO_dom_sf"/>
</dbReference>
<feature type="compositionally biased region" description="Low complexity" evidence="5">
    <location>
        <begin position="306"/>
        <end position="317"/>
    </location>
</feature>
<dbReference type="Gene3D" id="1.10.8.20">
    <property type="entry name" value="N-terminal domain of phosphatidylinositol transfer protein sec14p"/>
    <property type="match status" value="1"/>
</dbReference>
<dbReference type="PANTHER" id="PTHR45657">
    <property type="entry name" value="CRAL-TRIO DOMAIN-CONTAINING PROTEIN YKL091C-RELATED"/>
    <property type="match status" value="1"/>
</dbReference>
<evidence type="ECO:0000256" key="5">
    <source>
        <dbReference type="SAM" id="MobiDB-lite"/>
    </source>
</evidence>
<keyword evidence="6" id="KW-0812">Transmembrane</keyword>
<evidence type="ECO:0000259" key="7">
    <source>
        <dbReference type="PROSITE" id="PS50191"/>
    </source>
</evidence>
<keyword evidence="6" id="KW-1133">Transmembrane helix</keyword>
<comment type="caution">
    <text evidence="8">The sequence shown here is derived from an EMBL/GenBank/DDBJ whole genome shotgun (WGS) entry which is preliminary data.</text>
</comment>
<gene>
    <name evidence="8" type="ORF">LUZ63_017104</name>
</gene>
<dbReference type="CDD" id="cd00170">
    <property type="entry name" value="SEC14"/>
    <property type="match status" value="1"/>
</dbReference>
<dbReference type="InterPro" id="IPR036273">
    <property type="entry name" value="CRAL/TRIO_N_dom_sf"/>
</dbReference>
<keyword evidence="6" id="KW-0472">Membrane</keyword>
<dbReference type="Gene3D" id="3.40.525.10">
    <property type="entry name" value="CRAL-TRIO lipid binding domain"/>
    <property type="match status" value="1"/>
</dbReference>
<dbReference type="SUPFAM" id="SSF52087">
    <property type="entry name" value="CRAL/TRIO domain"/>
    <property type="match status" value="1"/>
</dbReference>
<dbReference type="SUPFAM" id="SSF46938">
    <property type="entry name" value="CRAL/TRIO N-terminal domain"/>
    <property type="match status" value="1"/>
</dbReference>
<evidence type="ECO:0000256" key="2">
    <source>
        <dbReference type="ARBA" id="ARBA00004395"/>
    </source>
</evidence>